<sequence length="122" mass="13345">MPSNHLILCHPLFLLLRSFPASESFPMGRLFESGGQSIGATASVLPVIFKGLFPLRLTGLISLQSNGLSSLLQHHILKASVLRHSAFFTVHLSHPYMTTGKTTALTRRTLVGKVMSLLFVMT</sequence>
<proteinExistence type="predicted"/>
<dbReference type="Ensembl" id="ENSOART00020064356.1">
    <property type="protein sequence ID" value="ENSOARP00020050256.1"/>
    <property type="gene ID" value="ENSOARG00020030589.1"/>
</dbReference>
<evidence type="ECO:0000313" key="1">
    <source>
        <dbReference type="Ensembl" id="ENSOARP00020050256.1"/>
    </source>
</evidence>
<reference evidence="1" key="1">
    <citation type="submission" date="2020-11" db="EMBL/GenBank/DDBJ databases">
        <authorList>
            <person name="Davenport K.M."/>
            <person name="Bickhart D.M."/>
            <person name="Smith T.P.L."/>
            <person name="Murdoch B.M."/>
            <person name="Rosen B.D."/>
        </authorList>
    </citation>
    <scope>NUCLEOTIDE SEQUENCE [LARGE SCALE GENOMIC DNA]</scope>
    <source>
        <strain evidence="1">OAR_USU_Benz2616</strain>
    </source>
</reference>
<protein>
    <submittedName>
        <fullName evidence="1">Uncharacterized protein</fullName>
    </submittedName>
</protein>
<name>A0AC11DUZ9_SHEEP</name>
<reference evidence="1" key="3">
    <citation type="submission" date="2025-09" db="UniProtKB">
        <authorList>
            <consortium name="Ensembl"/>
        </authorList>
    </citation>
    <scope>IDENTIFICATION</scope>
</reference>
<accession>A0AC11DUZ9</accession>
<reference evidence="1" key="2">
    <citation type="submission" date="2025-08" db="UniProtKB">
        <authorList>
            <consortium name="Ensembl"/>
        </authorList>
    </citation>
    <scope>IDENTIFICATION</scope>
</reference>
<organism evidence="1">
    <name type="scientific">Ovis aries</name>
    <name type="common">Sheep</name>
    <dbReference type="NCBI Taxonomy" id="9940"/>
    <lineage>
        <taxon>Eukaryota</taxon>
        <taxon>Metazoa</taxon>
        <taxon>Chordata</taxon>
        <taxon>Craniata</taxon>
        <taxon>Vertebrata</taxon>
        <taxon>Euteleostomi</taxon>
        <taxon>Mammalia</taxon>
        <taxon>Eutheria</taxon>
        <taxon>Laurasiatheria</taxon>
        <taxon>Artiodactyla</taxon>
        <taxon>Ruminantia</taxon>
        <taxon>Pecora</taxon>
        <taxon>Bovidae</taxon>
        <taxon>Caprinae</taxon>
        <taxon>Ovis</taxon>
    </lineage>
</organism>